<evidence type="ECO:0000313" key="5">
    <source>
        <dbReference type="Proteomes" id="UP000243579"/>
    </source>
</evidence>
<protein>
    <recommendedName>
        <fullName evidence="3">Cyclic nucleotide-binding domain-containing protein</fullName>
    </recommendedName>
</protein>
<dbReference type="STRING" id="1202772.A0A1V9YLI3"/>
<dbReference type="PANTHER" id="PTHR23011">
    <property type="entry name" value="CYCLIC NUCLEOTIDE-BINDING DOMAIN CONTAINING PROTEIN"/>
    <property type="match status" value="1"/>
</dbReference>
<dbReference type="Gene3D" id="1.25.40.10">
    <property type="entry name" value="Tetratricopeptide repeat domain"/>
    <property type="match status" value="1"/>
</dbReference>
<feature type="region of interest" description="Disordered" evidence="1">
    <location>
        <begin position="320"/>
        <end position="344"/>
    </location>
</feature>
<dbReference type="InterPro" id="IPR014710">
    <property type="entry name" value="RmlC-like_jellyroll"/>
</dbReference>
<feature type="transmembrane region" description="Helical" evidence="2">
    <location>
        <begin position="354"/>
        <end position="376"/>
    </location>
</feature>
<feature type="compositionally biased region" description="Basic and acidic residues" evidence="1">
    <location>
        <begin position="220"/>
        <end position="229"/>
    </location>
</feature>
<feature type="compositionally biased region" description="Polar residues" evidence="1">
    <location>
        <begin position="546"/>
        <end position="555"/>
    </location>
</feature>
<feature type="region of interest" description="Disordered" evidence="1">
    <location>
        <begin position="755"/>
        <end position="786"/>
    </location>
</feature>
<feature type="domain" description="Cyclic nucleotide-binding" evidence="3">
    <location>
        <begin position="1771"/>
        <end position="1805"/>
    </location>
</feature>
<keyword evidence="2" id="KW-0812">Transmembrane</keyword>
<feature type="compositionally biased region" description="Low complexity" evidence="1">
    <location>
        <begin position="819"/>
        <end position="831"/>
    </location>
</feature>
<dbReference type="InterPro" id="IPR018490">
    <property type="entry name" value="cNMP-bd_dom_sf"/>
</dbReference>
<feature type="region of interest" description="Disordered" evidence="1">
    <location>
        <begin position="66"/>
        <end position="104"/>
    </location>
</feature>
<sequence>MADNRGRIRGRQVNLVNVRSRLHSPLFRNAKSNTSTTSSTVDDEDDPIVRETPLYRHKQSFFGSDFDERVAPSRPQRSPVSTRSYASDELKIEPAPSNAGSTIPPEEAVGECDSETADAAWDTPLLTAENIGKALSVQLSSQGSSYPHALAVSSEISDSLSRMKMRKQEMEMAALVQKVQGQLRTMEDVIKELQNEHAIKNQMLKKQITETNRIKAERDSYQKELERTKATSPPTSQLGEEHKDIAHLQSALQSFMHQTEHTQYLMMEQLKTMSTPAVKGSPPRRGSIDSQKIEASVKAAMGEFAELQRNMMKALETSRTTLDAKKPESPVKARALPPAPVAAKAPPSSSGWKSAFLAMIGIWLVTLGVGAGHYIYGFDLLAKGSATVEVLEMQSLVHEIQSIQDELTPLNVDKVSEFEAVISGEASTVVVEDVVASVDAAGTHEAAVTVELETDGVVKHETPKALGVAAGAANASTGSADVKEPLGEAKGDLPSNTTESVAAVEDFYVNLNQSDAIVEAIVEDAVDKPVVEEEADDKLKVEPTSEDSNATSDLETSAEAPVKELIEETAALQTDDPAASVDDKLIAASPDVSALSIAEISVAKAVAFTEDATVVAAKDDDTEVSTNASEVPDAVVVVKESVAADVEVALSAEGDVVAEETSSADVPLAINATVANTPVLLLDSAANEIAVVVDDEAIDRREVASEPIANSSSATEEAVTPVDEVATVGAVAAVEDEDIVTPDDDALNAVTADEDVDEATSVEESAGTAVSNATTDTATPTEEASSQDVALVTVVTQFSQVFASAPVVEPPVASEANASASNATANVSEAETVSDEGSLSREPMVEEPALVMAVPSETNAIAAEPEVRVDEAESIETDDAEILDDATDSKTDAEDPVAGESKDISVASDDAAPAPAGASGSIAESTPLDAAAKAFELLTGRESRVVAAAKALGISVGDGVSAAEALRSHNAPRDEVFDKALNATTRLFLRQIARQKALPKHLRGKQPATALVPLQCILLADANRQRRDALALLLDGTFKVLLAGSTRDVLSVVQMFTVHLVYARLHVGRDSAAHLIGEMRHKGYMAPVVVGTSRFLGEDNAEVLSACLERGACGHLDDSSLAPHQLRDRLVQLMTSLDAVDRECHTFKKVESQAARRRSAIKPGGKHLVVPGRRWSNVTESAADAAALLGAPLQPDYAKRLEVDAKIQDRQTFFDKQQQLATTMRVHHSVLGLEAAPTPVPLSPDLQRPPVPKPSHNAIHANLYTRPHEVAAVVLAHDYDAATRPEKEAVFQEPLLEHCLVVDPATLASAAESRLAKAHLFYQQGALDMTIHWCDAALAAEPFNLPKWVLLLRGAAHDKRGDHARALADFEAAIDLDDGFHEAHFNASVSLLKLGRDAQALTAIAKAQDGDKRVVPAYVRNHALILRRLGQYEAARVVYAKLAPTVASDEPEAKSLDSLLESHGIRGGLFDALFCQSRHEKAGFFAAPGTRSPAMLDAMTAVLQHFDFFVRMPASVISNVCQAAQYAVVQCGDAFELAAACPMAFFVCLSGTLSVHANLTLSVQEAVATASTLRLGAGAIFGCVGYPVSNLMMYLADERTEVLYLAPKVFKTTLEPQWLVEQHARFATFRRSPVFRGLSDNELGHIVSHSILFRYHKGHVIVAQGTVPRHLFLLYKGICRFEQAFADGDTADDSSSAAAAAVARPAVLPFHHLLANPAWPMGYTRASPRLTLSASMPLLDDRRRSRNRTPPTTAPAQLPTVTYELYPPALFGEAAYLEANQKANSIVANTLVEVLAVDVHQLKSLSTAKDLLIAIARRAPVYVDRSRATKLQAEDNEWREIKGKESLLLNKARWPIQKKRLRHLPNGSSIVLPNESIVAADAKTNKPGR</sequence>
<feature type="compositionally biased region" description="Basic and acidic residues" evidence="1">
    <location>
        <begin position="532"/>
        <end position="543"/>
    </location>
</feature>
<keyword evidence="2" id="KW-1133">Transmembrane helix</keyword>
<evidence type="ECO:0000313" key="4">
    <source>
        <dbReference type="EMBL" id="OQR86578.1"/>
    </source>
</evidence>
<evidence type="ECO:0000256" key="1">
    <source>
        <dbReference type="SAM" id="MobiDB-lite"/>
    </source>
</evidence>
<dbReference type="InterPro" id="IPR000595">
    <property type="entry name" value="cNMP-bd_dom"/>
</dbReference>
<feature type="region of interest" description="Disordered" evidence="1">
    <location>
        <begin position="856"/>
        <end position="921"/>
    </location>
</feature>
<feature type="region of interest" description="Disordered" evidence="1">
    <location>
        <begin position="532"/>
        <end position="559"/>
    </location>
</feature>
<dbReference type="Proteomes" id="UP000243579">
    <property type="component" value="Unassembled WGS sequence"/>
</dbReference>
<feature type="compositionally biased region" description="Acidic residues" evidence="1">
    <location>
        <begin position="872"/>
        <end position="886"/>
    </location>
</feature>
<proteinExistence type="predicted"/>
<feature type="compositionally biased region" description="Low complexity" evidence="1">
    <location>
        <begin position="470"/>
        <end position="480"/>
    </location>
</feature>
<feature type="region of interest" description="Disordered" evidence="1">
    <location>
        <begin position="470"/>
        <end position="495"/>
    </location>
</feature>
<evidence type="ECO:0000256" key="2">
    <source>
        <dbReference type="SAM" id="Phobius"/>
    </source>
</evidence>
<comment type="caution">
    <text evidence="4">The sequence shown here is derived from an EMBL/GenBank/DDBJ whole genome shotgun (WGS) entry which is preliminary data.</text>
</comment>
<dbReference type="Gene3D" id="2.60.120.10">
    <property type="entry name" value="Jelly Rolls"/>
    <property type="match status" value="2"/>
</dbReference>
<feature type="region of interest" description="Disordered" evidence="1">
    <location>
        <begin position="26"/>
        <end position="46"/>
    </location>
</feature>
<dbReference type="EMBL" id="JNBR01001496">
    <property type="protein sequence ID" value="OQR86578.1"/>
    <property type="molecule type" value="Genomic_DNA"/>
</dbReference>
<evidence type="ECO:0000259" key="3">
    <source>
        <dbReference type="PROSITE" id="PS50042"/>
    </source>
</evidence>
<accession>A0A1V9YLI3</accession>
<keyword evidence="5" id="KW-1185">Reference proteome</keyword>
<feature type="region of interest" description="Disordered" evidence="1">
    <location>
        <begin position="819"/>
        <end position="842"/>
    </location>
</feature>
<dbReference type="SMART" id="SM00028">
    <property type="entry name" value="TPR"/>
    <property type="match status" value="3"/>
</dbReference>
<dbReference type="InterPro" id="IPR019734">
    <property type="entry name" value="TPR_rpt"/>
</dbReference>
<name>A0A1V9YLI3_ACHHY</name>
<feature type="compositionally biased region" description="Low complexity" evidence="1">
    <location>
        <begin position="904"/>
        <end position="921"/>
    </location>
</feature>
<reference evidence="4 5" key="1">
    <citation type="journal article" date="2014" name="Genome Biol. Evol.">
        <title>The secreted proteins of Achlya hypogyna and Thraustotheca clavata identify the ancestral oomycete secretome and reveal gene acquisitions by horizontal gene transfer.</title>
        <authorList>
            <person name="Misner I."/>
            <person name="Blouin N."/>
            <person name="Leonard G."/>
            <person name="Richards T.A."/>
            <person name="Lane C.E."/>
        </authorList>
    </citation>
    <scope>NUCLEOTIDE SEQUENCE [LARGE SCALE GENOMIC DNA]</scope>
    <source>
        <strain evidence="4 5">ATCC 48635</strain>
    </source>
</reference>
<feature type="compositionally biased region" description="Polar residues" evidence="1">
    <location>
        <begin position="75"/>
        <end position="85"/>
    </location>
</feature>
<dbReference type="OrthoDB" id="78107at2759"/>
<gene>
    <name evidence="4" type="ORF">ACHHYP_10394</name>
</gene>
<keyword evidence="2" id="KW-0472">Membrane</keyword>
<dbReference type="SUPFAM" id="SSF51206">
    <property type="entry name" value="cAMP-binding domain-like"/>
    <property type="match status" value="1"/>
</dbReference>
<dbReference type="PANTHER" id="PTHR23011:SF28">
    <property type="entry name" value="CYCLIC NUCLEOTIDE-BINDING DOMAIN CONTAINING PROTEIN"/>
    <property type="match status" value="1"/>
</dbReference>
<organism evidence="4 5">
    <name type="scientific">Achlya hypogyna</name>
    <name type="common">Oomycete</name>
    <name type="synonym">Protoachlya hypogyna</name>
    <dbReference type="NCBI Taxonomy" id="1202772"/>
    <lineage>
        <taxon>Eukaryota</taxon>
        <taxon>Sar</taxon>
        <taxon>Stramenopiles</taxon>
        <taxon>Oomycota</taxon>
        <taxon>Saprolegniomycetes</taxon>
        <taxon>Saprolegniales</taxon>
        <taxon>Achlyaceae</taxon>
        <taxon>Achlya</taxon>
    </lineage>
</organism>
<dbReference type="PROSITE" id="PS50042">
    <property type="entry name" value="CNMP_BINDING_3"/>
    <property type="match status" value="2"/>
</dbReference>
<feature type="compositionally biased region" description="Low complexity" evidence="1">
    <location>
        <begin position="773"/>
        <end position="784"/>
    </location>
</feature>
<feature type="compositionally biased region" description="Basic and acidic residues" evidence="1">
    <location>
        <begin position="322"/>
        <end position="331"/>
    </location>
</feature>
<feature type="domain" description="Cyclic nucleotide-binding" evidence="3">
    <location>
        <begin position="1634"/>
        <end position="1677"/>
    </location>
</feature>
<dbReference type="SUPFAM" id="SSF48452">
    <property type="entry name" value="TPR-like"/>
    <property type="match status" value="1"/>
</dbReference>
<dbReference type="InterPro" id="IPR011990">
    <property type="entry name" value="TPR-like_helical_dom_sf"/>
</dbReference>
<feature type="compositionally biased region" description="Low complexity" evidence="1">
    <location>
        <begin position="332"/>
        <end position="344"/>
    </location>
</feature>
<feature type="region of interest" description="Disordered" evidence="1">
    <location>
        <begin position="220"/>
        <end position="240"/>
    </location>
</feature>
<dbReference type="CDD" id="cd00038">
    <property type="entry name" value="CAP_ED"/>
    <property type="match status" value="1"/>
</dbReference>
<feature type="compositionally biased region" description="Basic and acidic residues" evidence="1">
    <location>
        <begin position="481"/>
        <end position="491"/>
    </location>
</feature>